<organism evidence="2">
    <name type="scientific">marine sediment metagenome</name>
    <dbReference type="NCBI Taxonomy" id="412755"/>
    <lineage>
        <taxon>unclassified sequences</taxon>
        <taxon>metagenomes</taxon>
        <taxon>ecological metagenomes</taxon>
    </lineage>
</organism>
<evidence type="ECO:0000259" key="1">
    <source>
        <dbReference type="Pfam" id="PF21478"/>
    </source>
</evidence>
<name>X1LCB8_9ZZZZ</name>
<dbReference type="InterPro" id="IPR015422">
    <property type="entry name" value="PyrdxlP-dep_Trfase_small"/>
</dbReference>
<dbReference type="Gene3D" id="3.90.1150.10">
    <property type="entry name" value="Aspartate Aminotransferase, domain 1"/>
    <property type="match status" value="1"/>
</dbReference>
<accession>X1LCB8</accession>
<comment type="caution">
    <text evidence="2">The sequence shown here is derived from an EMBL/GenBank/DDBJ whole genome shotgun (WGS) entry which is preliminary data.</text>
</comment>
<reference evidence="2" key="1">
    <citation type="journal article" date="2014" name="Front. Microbiol.">
        <title>High frequency of phylogenetically diverse reductive dehalogenase-homologous genes in deep subseafloor sedimentary metagenomes.</title>
        <authorList>
            <person name="Kawai M."/>
            <person name="Futagami T."/>
            <person name="Toyoda A."/>
            <person name="Takaki Y."/>
            <person name="Nishi S."/>
            <person name="Hori S."/>
            <person name="Arai W."/>
            <person name="Tsubouchi T."/>
            <person name="Morono Y."/>
            <person name="Uchiyama I."/>
            <person name="Ito T."/>
            <person name="Fujiyama A."/>
            <person name="Inagaki F."/>
            <person name="Takami H."/>
        </authorList>
    </citation>
    <scope>NUCLEOTIDE SEQUENCE</scope>
    <source>
        <strain evidence="2">Expedition CK06-06</strain>
    </source>
</reference>
<evidence type="ECO:0000313" key="2">
    <source>
        <dbReference type="EMBL" id="GAI16758.1"/>
    </source>
</evidence>
<dbReference type="AlphaFoldDB" id="X1LCB8"/>
<dbReference type="EMBL" id="BARV01006767">
    <property type="protein sequence ID" value="GAI16758.1"/>
    <property type="molecule type" value="Genomic_DNA"/>
</dbReference>
<gene>
    <name evidence="2" type="ORF">S06H3_13866</name>
</gene>
<dbReference type="Pfam" id="PF21478">
    <property type="entry name" value="GcvP2_C"/>
    <property type="match status" value="1"/>
</dbReference>
<dbReference type="InterPro" id="IPR049316">
    <property type="entry name" value="GDC-P_C"/>
</dbReference>
<protein>
    <recommendedName>
        <fullName evidence="1">Glycine dehydrogenase C-terminal domain-containing protein</fullName>
    </recommendedName>
</protein>
<feature type="domain" description="Glycine dehydrogenase C-terminal" evidence="1">
    <location>
        <begin position="1"/>
        <end position="31"/>
    </location>
</feature>
<sequence length="65" mass="7411">MIEPTETECKETLDAFASAMIEIRKEIEENPSVVKEAPHNLSIGRLDEVKAVRELYPHLPWDCTS</sequence>
<proteinExistence type="predicted"/>